<dbReference type="Proteomes" id="UP000187151">
    <property type="component" value="Unassembled WGS sequence"/>
</dbReference>
<gene>
    <name evidence="1" type="ORF">AVW11_01810</name>
</gene>
<reference evidence="1 2" key="1">
    <citation type="submission" date="2016-01" db="EMBL/GenBank/DDBJ databases">
        <title>Streptomyces amritsarensis strain MTCC 11845 genome sequencing and assembly.</title>
        <authorList>
            <person name="Sharma D."/>
            <person name="Nair G.R."/>
            <person name="Kaur G."/>
            <person name="Manhas R.K."/>
            <person name="Mayilraj S."/>
        </authorList>
    </citation>
    <scope>NUCLEOTIDE SEQUENCE [LARGE SCALE GENOMIC DNA]</scope>
    <source>
        <strain evidence="1 2">MTCC 11845</strain>
    </source>
</reference>
<sequence>MAAPQDAHTDIPHPLLRKPVRDIASGTEGTLMAVLMENTANVGQPEHWAEIAYIRPVGGGRELSTAVANIQATR</sequence>
<evidence type="ECO:0000313" key="1">
    <source>
        <dbReference type="EMBL" id="OLZ73833.1"/>
    </source>
</evidence>
<proteinExistence type="predicted"/>
<organism evidence="1 2">
    <name type="scientific">Streptomyces amritsarensis</name>
    <dbReference type="NCBI Taxonomy" id="681158"/>
    <lineage>
        <taxon>Bacteria</taxon>
        <taxon>Bacillati</taxon>
        <taxon>Actinomycetota</taxon>
        <taxon>Actinomycetes</taxon>
        <taxon>Kitasatosporales</taxon>
        <taxon>Streptomycetaceae</taxon>
        <taxon>Streptomyces</taxon>
    </lineage>
</organism>
<evidence type="ECO:0000313" key="2">
    <source>
        <dbReference type="Proteomes" id="UP000187151"/>
    </source>
</evidence>
<dbReference type="EMBL" id="MQUR01000002">
    <property type="protein sequence ID" value="OLZ73833.1"/>
    <property type="molecule type" value="Genomic_DNA"/>
</dbReference>
<keyword evidence="2" id="KW-1185">Reference proteome</keyword>
<protein>
    <submittedName>
        <fullName evidence="1">Uncharacterized protein</fullName>
    </submittedName>
</protein>
<comment type="caution">
    <text evidence="1">The sequence shown here is derived from an EMBL/GenBank/DDBJ whole genome shotgun (WGS) entry which is preliminary data.</text>
</comment>
<name>A0ABX3GAV0_9ACTN</name>
<dbReference type="RefSeq" id="WP_076043004.1">
    <property type="nucleotide sequence ID" value="NZ_MQUR01000002.1"/>
</dbReference>
<accession>A0ABX3GAV0</accession>